<reference evidence="3" key="1">
    <citation type="submission" date="2019-07" db="EMBL/GenBank/DDBJ databases">
        <title>De Novo Assembly of kiwifruit Actinidia rufa.</title>
        <authorList>
            <person name="Sugita-Konishi S."/>
            <person name="Sato K."/>
            <person name="Mori E."/>
            <person name="Abe Y."/>
            <person name="Kisaki G."/>
            <person name="Hamano K."/>
            <person name="Suezawa K."/>
            <person name="Otani M."/>
            <person name="Fukuda T."/>
            <person name="Manabe T."/>
            <person name="Gomi K."/>
            <person name="Tabuchi M."/>
            <person name="Akimitsu K."/>
            <person name="Kataoka I."/>
        </authorList>
    </citation>
    <scope>NUCLEOTIDE SEQUENCE [LARGE SCALE GENOMIC DNA]</scope>
    <source>
        <strain evidence="3">cv. Fuchu</strain>
    </source>
</reference>
<evidence type="ECO:0000259" key="1">
    <source>
        <dbReference type="Pfam" id="PF22936"/>
    </source>
</evidence>
<evidence type="ECO:0000313" key="3">
    <source>
        <dbReference type="Proteomes" id="UP000585474"/>
    </source>
</evidence>
<protein>
    <recommendedName>
        <fullName evidence="1">Retrovirus-related Pol polyprotein from transposon TNT 1-94-like beta-barrel domain-containing protein</fullName>
    </recommendedName>
</protein>
<dbReference type="Proteomes" id="UP000585474">
    <property type="component" value="Unassembled WGS sequence"/>
</dbReference>
<proteinExistence type="predicted"/>
<dbReference type="AlphaFoldDB" id="A0A7J0DJQ4"/>
<evidence type="ECO:0000313" key="2">
    <source>
        <dbReference type="EMBL" id="GFS36670.1"/>
    </source>
</evidence>
<dbReference type="OrthoDB" id="1720782at2759"/>
<organism evidence="2 3">
    <name type="scientific">Actinidia rufa</name>
    <dbReference type="NCBI Taxonomy" id="165716"/>
    <lineage>
        <taxon>Eukaryota</taxon>
        <taxon>Viridiplantae</taxon>
        <taxon>Streptophyta</taxon>
        <taxon>Embryophyta</taxon>
        <taxon>Tracheophyta</taxon>
        <taxon>Spermatophyta</taxon>
        <taxon>Magnoliopsida</taxon>
        <taxon>eudicotyledons</taxon>
        <taxon>Gunneridae</taxon>
        <taxon>Pentapetalae</taxon>
        <taxon>asterids</taxon>
        <taxon>Ericales</taxon>
        <taxon>Actinidiaceae</taxon>
        <taxon>Actinidia</taxon>
    </lineage>
</organism>
<keyword evidence="3" id="KW-1185">Reference proteome</keyword>
<dbReference type="EMBL" id="BJWL01000258">
    <property type="protein sequence ID" value="GFS36670.1"/>
    <property type="molecule type" value="Genomic_DNA"/>
</dbReference>
<sequence length="97" mass="10357">MTSNASIFSAKSSESLFPVIHIANGSSMTVDHVGHVSTSTLSLFHTYYVPKLTINLVSVGQLCALGLTVLFSSTGCVMQDPQMGKTLGIGRRHGRLF</sequence>
<dbReference type="InterPro" id="IPR054722">
    <property type="entry name" value="PolX-like_BBD"/>
</dbReference>
<comment type="caution">
    <text evidence="2">The sequence shown here is derived from an EMBL/GenBank/DDBJ whole genome shotgun (WGS) entry which is preliminary data.</text>
</comment>
<gene>
    <name evidence="2" type="ORF">Acr_00g0047390</name>
</gene>
<dbReference type="Pfam" id="PF22936">
    <property type="entry name" value="Pol_BBD"/>
    <property type="match status" value="1"/>
</dbReference>
<feature type="domain" description="Retrovirus-related Pol polyprotein from transposon TNT 1-94-like beta-barrel" evidence="1">
    <location>
        <begin position="1"/>
        <end position="65"/>
    </location>
</feature>
<accession>A0A7J0DJQ4</accession>
<name>A0A7J0DJQ4_9ERIC</name>